<evidence type="ECO:0000313" key="2">
    <source>
        <dbReference type="Proteomes" id="UP000541810"/>
    </source>
</evidence>
<dbReference type="RefSeq" id="WP_184675423.1">
    <property type="nucleotide sequence ID" value="NZ_JACHGY010000001.1"/>
</dbReference>
<dbReference type="AlphaFoldDB" id="A0A7X0LJW7"/>
<comment type="caution">
    <text evidence="1">The sequence shown here is derived from an EMBL/GenBank/DDBJ whole genome shotgun (WGS) entry which is preliminary data.</text>
</comment>
<dbReference type="InterPro" id="IPR007362">
    <property type="entry name" value="DUF429"/>
</dbReference>
<sequence length="196" mass="21385">MPPTFAIDLGSKLAGTTVVVQGDPETQTPLSFHASAKKQDADAMIASLLSAHPAATVYLDAPLSLPGVYRQLDGFDDFHLRRGDRELTAMSPMFLGGLTARAMRLSATHSHCVWHEVYPAAQAKRLELPKDQYKKSTDALPEMTQQLASLIGAPFDRQVVATWHHFDALLAWLTAERHATGEAQSYGHPDEGVILV</sequence>
<proteinExistence type="predicted"/>
<dbReference type="EMBL" id="JACHGY010000001">
    <property type="protein sequence ID" value="MBB6428358.1"/>
    <property type="molecule type" value="Genomic_DNA"/>
</dbReference>
<gene>
    <name evidence="1" type="ORF">HNQ40_000164</name>
</gene>
<dbReference type="Proteomes" id="UP000541810">
    <property type="component" value="Unassembled WGS sequence"/>
</dbReference>
<evidence type="ECO:0000313" key="1">
    <source>
        <dbReference type="EMBL" id="MBB6428358.1"/>
    </source>
</evidence>
<dbReference type="Pfam" id="PF04250">
    <property type="entry name" value="DUF429"/>
    <property type="match status" value="1"/>
</dbReference>
<accession>A0A7X0LJW7</accession>
<organism evidence="1 2">
    <name type="scientific">Algisphaera agarilytica</name>
    <dbReference type="NCBI Taxonomy" id="1385975"/>
    <lineage>
        <taxon>Bacteria</taxon>
        <taxon>Pseudomonadati</taxon>
        <taxon>Planctomycetota</taxon>
        <taxon>Phycisphaerae</taxon>
        <taxon>Phycisphaerales</taxon>
        <taxon>Phycisphaeraceae</taxon>
        <taxon>Algisphaera</taxon>
    </lineage>
</organism>
<reference evidence="1 2" key="1">
    <citation type="submission" date="2020-08" db="EMBL/GenBank/DDBJ databases">
        <title>Genomic Encyclopedia of Type Strains, Phase IV (KMG-IV): sequencing the most valuable type-strain genomes for metagenomic binning, comparative biology and taxonomic classification.</title>
        <authorList>
            <person name="Goeker M."/>
        </authorList>
    </citation>
    <scope>NUCLEOTIDE SEQUENCE [LARGE SCALE GENOMIC DNA]</scope>
    <source>
        <strain evidence="1 2">DSM 103725</strain>
    </source>
</reference>
<protein>
    <submittedName>
        <fullName evidence="1">Putative nuclease with RNAse H fold</fullName>
    </submittedName>
</protein>
<keyword evidence="2" id="KW-1185">Reference proteome</keyword>
<name>A0A7X0LJW7_9BACT</name>